<keyword evidence="2" id="KW-1185">Reference proteome</keyword>
<evidence type="ECO:0000313" key="2">
    <source>
        <dbReference type="Proteomes" id="UP001163046"/>
    </source>
</evidence>
<gene>
    <name evidence="1" type="ORF">OS493_039616</name>
</gene>
<sequence length="105" mass="11477">MWDTLVATSASGVPKWDDSVTVLNIFHTNEGGVKKVPTLNKSYKEWDCTGLFRATLFAQTFAMPDGSGGLSTLDKLYVKPRGLSPGTFFTPLLSAQLATQLRHMP</sequence>
<protein>
    <submittedName>
        <fullName evidence="1">Uncharacterized protein</fullName>
    </submittedName>
</protein>
<accession>A0A9W9YH50</accession>
<name>A0A9W9YH50_9CNID</name>
<comment type="caution">
    <text evidence="1">The sequence shown here is derived from an EMBL/GenBank/DDBJ whole genome shotgun (WGS) entry which is preliminary data.</text>
</comment>
<organism evidence="1 2">
    <name type="scientific">Desmophyllum pertusum</name>
    <dbReference type="NCBI Taxonomy" id="174260"/>
    <lineage>
        <taxon>Eukaryota</taxon>
        <taxon>Metazoa</taxon>
        <taxon>Cnidaria</taxon>
        <taxon>Anthozoa</taxon>
        <taxon>Hexacorallia</taxon>
        <taxon>Scleractinia</taxon>
        <taxon>Caryophylliina</taxon>
        <taxon>Caryophylliidae</taxon>
        <taxon>Desmophyllum</taxon>
    </lineage>
</organism>
<dbReference type="AlphaFoldDB" id="A0A9W9YH50"/>
<dbReference type="Proteomes" id="UP001163046">
    <property type="component" value="Unassembled WGS sequence"/>
</dbReference>
<proteinExistence type="predicted"/>
<reference evidence="1" key="1">
    <citation type="submission" date="2023-01" db="EMBL/GenBank/DDBJ databases">
        <title>Genome assembly of the deep-sea coral Lophelia pertusa.</title>
        <authorList>
            <person name="Herrera S."/>
            <person name="Cordes E."/>
        </authorList>
    </citation>
    <scope>NUCLEOTIDE SEQUENCE</scope>
    <source>
        <strain evidence="1">USNM1676648</strain>
        <tissue evidence="1">Polyp</tissue>
    </source>
</reference>
<dbReference type="EMBL" id="MU827519">
    <property type="protein sequence ID" value="KAJ7348194.1"/>
    <property type="molecule type" value="Genomic_DNA"/>
</dbReference>
<evidence type="ECO:0000313" key="1">
    <source>
        <dbReference type="EMBL" id="KAJ7348194.1"/>
    </source>
</evidence>